<reference evidence="3 4" key="1">
    <citation type="submission" date="2020-02" db="EMBL/GenBank/DDBJ databases">
        <title>Bacillus aquiflavi sp. nov., isolated from yellow water of strong flavor Chinese baijiu in Yibin region of China.</title>
        <authorList>
            <person name="Xie J."/>
        </authorList>
    </citation>
    <scope>NUCLEOTIDE SEQUENCE [LARGE SCALE GENOMIC DNA]</scope>
    <source>
        <strain evidence="3 4">SA4</strain>
    </source>
</reference>
<dbReference type="InterPro" id="IPR000835">
    <property type="entry name" value="HTH_MarR-typ"/>
</dbReference>
<dbReference type="InterPro" id="IPR036388">
    <property type="entry name" value="WH-like_DNA-bd_sf"/>
</dbReference>
<dbReference type="GO" id="GO:0006950">
    <property type="term" value="P:response to stress"/>
    <property type="evidence" value="ECO:0007669"/>
    <property type="project" value="TreeGrafter"/>
</dbReference>
<dbReference type="EMBL" id="JAAIWM010000001">
    <property type="protein sequence ID" value="NEY71058.1"/>
    <property type="molecule type" value="Genomic_DNA"/>
</dbReference>
<keyword evidence="4" id="KW-1185">Reference proteome</keyword>
<dbReference type="PANTHER" id="PTHR33164:SF43">
    <property type="entry name" value="HTH-TYPE TRANSCRIPTIONAL REPRESSOR YETL"/>
    <property type="match status" value="1"/>
</dbReference>
<dbReference type="GO" id="GO:0003677">
    <property type="term" value="F:DNA binding"/>
    <property type="evidence" value="ECO:0007669"/>
    <property type="project" value="UniProtKB-KW"/>
</dbReference>
<dbReference type="PANTHER" id="PTHR33164">
    <property type="entry name" value="TRANSCRIPTIONAL REGULATOR, MARR FAMILY"/>
    <property type="match status" value="1"/>
</dbReference>
<dbReference type="SUPFAM" id="SSF46785">
    <property type="entry name" value="Winged helix' DNA-binding domain"/>
    <property type="match status" value="1"/>
</dbReference>
<name>A0A6M0Q7H4_9BACI</name>
<dbReference type="RefSeq" id="WP_163178200.1">
    <property type="nucleotide sequence ID" value="NZ_JAAIWM010000001.1"/>
</dbReference>
<dbReference type="Proteomes" id="UP000481043">
    <property type="component" value="Unassembled WGS sequence"/>
</dbReference>
<evidence type="ECO:0000259" key="2">
    <source>
        <dbReference type="PROSITE" id="PS50995"/>
    </source>
</evidence>
<evidence type="ECO:0000313" key="4">
    <source>
        <dbReference type="Proteomes" id="UP000481043"/>
    </source>
</evidence>
<protein>
    <submittedName>
        <fullName evidence="3">MarR family transcriptional regulator</fullName>
    </submittedName>
</protein>
<gene>
    <name evidence="3" type="ORF">G4D63_04795</name>
</gene>
<evidence type="ECO:0000256" key="1">
    <source>
        <dbReference type="ARBA" id="ARBA00023125"/>
    </source>
</evidence>
<keyword evidence="1" id="KW-0238">DNA-binding</keyword>
<dbReference type="SMART" id="SM00347">
    <property type="entry name" value="HTH_MARR"/>
    <property type="match status" value="1"/>
</dbReference>
<dbReference type="AlphaFoldDB" id="A0A6M0Q7H4"/>
<comment type="caution">
    <text evidence="3">The sequence shown here is derived from an EMBL/GenBank/DDBJ whole genome shotgun (WGS) entry which is preliminary data.</text>
</comment>
<dbReference type="Pfam" id="PF01047">
    <property type="entry name" value="MarR"/>
    <property type="match status" value="1"/>
</dbReference>
<evidence type="ECO:0000313" key="3">
    <source>
        <dbReference type="EMBL" id="NEY71058.1"/>
    </source>
</evidence>
<organism evidence="3 4">
    <name type="scientific">Bacillus mesophilus</name>
    <dbReference type="NCBI Taxonomy" id="1808955"/>
    <lineage>
        <taxon>Bacteria</taxon>
        <taxon>Bacillati</taxon>
        <taxon>Bacillota</taxon>
        <taxon>Bacilli</taxon>
        <taxon>Bacillales</taxon>
        <taxon>Bacillaceae</taxon>
        <taxon>Bacillus</taxon>
    </lineage>
</organism>
<dbReference type="GO" id="GO:0003700">
    <property type="term" value="F:DNA-binding transcription factor activity"/>
    <property type="evidence" value="ECO:0007669"/>
    <property type="project" value="InterPro"/>
</dbReference>
<proteinExistence type="predicted"/>
<sequence length="168" mass="19491">MVETYFPILFNLLRGLDKAMTSELTDSANSVGLTVTELNFIWIIFSEGEPTVSRISELTLLDESTVTQVLTRLKKKKFVTSFKKPDDTRFSYIKLTDIGEEKRKLLMLNNEFTFLAYLQKELESPEGKENIKASIEFLKKVNLRYNGEEFVSWVYSLPEKIKKDLTEL</sequence>
<dbReference type="Gene3D" id="1.10.10.10">
    <property type="entry name" value="Winged helix-like DNA-binding domain superfamily/Winged helix DNA-binding domain"/>
    <property type="match status" value="1"/>
</dbReference>
<feature type="domain" description="HTH marR-type" evidence="2">
    <location>
        <begin position="6"/>
        <end position="143"/>
    </location>
</feature>
<dbReference type="InterPro" id="IPR036390">
    <property type="entry name" value="WH_DNA-bd_sf"/>
</dbReference>
<dbReference type="PROSITE" id="PS50995">
    <property type="entry name" value="HTH_MARR_2"/>
    <property type="match status" value="1"/>
</dbReference>
<dbReference type="InterPro" id="IPR039422">
    <property type="entry name" value="MarR/SlyA-like"/>
</dbReference>
<accession>A0A6M0Q7H4</accession>